<dbReference type="Gene3D" id="3.30.720.160">
    <property type="entry name" value="Bifunctional DNA primase/polymerase, N-terminal"/>
    <property type="match status" value="1"/>
</dbReference>
<dbReference type="SUPFAM" id="SSF56747">
    <property type="entry name" value="Prim-pol domain"/>
    <property type="match status" value="1"/>
</dbReference>
<evidence type="ECO:0000313" key="3">
    <source>
        <dbReference type="Proteomes" id="UP000321353"/>
    </source>
</evidence>
<accession>A0A5B9MBX1</accession>
<dbReference type="RefSeq" id="WP_147868290.1">
    <property type="nucleotide sequence ID" value="NZ_CP036264.1"/>
</dbReference>
<organism evidence="2 3">
    <name type="scientific">Stieleria maiorica</name>
    <dbReference type="NCBI Taxonomy" id="2795974"/>
    <lineage>
        <taxon>Bacteria</taxon>
        <taxon>Pseudomonadati</taxon>
        <taxon>Planctomycetota</taxon>
        <taxon>Planctomycetia</taxon>
        <taxon>Pirellulales</taxon>
        <taxon>Pirellulaceae</taxon>
        <taxon>Stieleria</taxon>
    </lineage>
</organism>
<gene>
    <name evidence="2" type="ORF">Mal15_28570</name>
</gene>
<dbReference type="InterPro" id="IPR015330">
    <property type="entry name" value="DNA_primase/pol_bifunc_N"/>
</dbReference>
<keyword evidence="3" id="KW-1185">Reference proteome</keyword>
<reference evidence="2 3" key="1">
    <citation type="submission" date="2019-02" db="EMBL/GenBank/DDBJ databases">
        <title>Planctomycetal bacteria perform biofilm scaping via a novel small molecule.</title>
        <authorList>
            <person name="Jeske O."/>
            <person name="Boedeker C."/>
            <person name="Wiegand S."/>
            <person name="Breitling P."/>
            <person name="Kallscheuer N."/>
            <person name="Jogler M."/>
            <person name="Rohde M."/>
            <person name="Petersen J."/>
            <person name="Medema M.H."/>
            <person name="Surup F."/>
            <person name="Jogler C."/>
        </authorList>
    </citation>
    <scope>NUCLEOTIDE SEQUENCE [LARGE SCALE GENOMIC DNA]</scope>
    <source>
        <strain evidence="2 3">Mal15</strain>
    </source>
</reference>
<protein>
    <recommendedName>
        <fullName evidence="1">DNA primase/polymerase bifunctional N-terminal domain-containing protein</fullName>
    </recommendedName>
</protein>
<evidence type="ECO:0000259" key="1">
    <source>
        <dbReference type="SMART" id="SM00943"/>
    </source>
</evidence>
<name>A0A5B9MBX1_9BACT</name>
<dbReference type="SMART" id="SM00943">
    <property type="entry name" value="Prim-Pol"/>
    <property type="match status" value="1"/>
</dbReference>
<dbReference type="Pfam" id="PF13148">
    <property type="entry name" value="DUF3987"/>
    <property type="match status" value="1"/>
</dbReference>
<dbReference type="InterPro" id="IPR025048">
    <property type="entry name" value="DUF3987"/>
</dbReference>
<sequence>MDSITTAKQFIDAGFNVLPLQLDGSKAPIGAWKPYQARFASEHEIDHWFGTEQCGIGVVAGAISGNLHVIDFDHDAEKHFAQFWADVQNQLPGITEKLLAIATPRPGRQVWFRQSSPPPASQILAYSEPLPAGDTDSERQPILQPQVTIETRGTGGYACAPGTPSATHKSGRPYQLVHGCVDNLPTLSDDEAETILAICRSYSRFTPQQVQAKPGSKYQGEPRPGDVYNQQTELRQLLLDAGWKPHHRDDEGTEYLTRPGKEIRDGFSASLGRIRSDDNKPLLYVFSSNATPFQPQTCYDAFACYALLHHRADFGAAAASVRVRYAEQVQNAQQQYHATVAKQLPEPGAYQPFPTKLFPDVVQSYVTEHAAAINIDPAYVGLPMLSVLAGLIGQSRRLQVKRGFEQPSIVWAVTIGDVACGKTPGWEAATAPAERIESALHAMMQQRDADYQEQLDAYETAKAGGDTSATKPTREKDTEQLTINDATMETLIDIHSNNPKLLLACDELAAWLRSMDQYRQGKGRDVENWLSIYNGGGIQVNRKTDGYRAYLRRTSISVCGTIQPGVAAETLFTDRFIENGFAARVLSASPPSEIVRWSDREVPQETDDAMHRLAEQLYALPMESCGETLRPLLLPCSDAAKRAFIRWTDDAADHAEPLSKSLRDNWLKLRPLAGRFALILSIVKQLLHRPDGQAMQAIDQESMRSGIELAWWFGREFERNYEGDEQAELKEHLQWIRNKHPRGLDARMLVAGRRSIKKADDARIVMQKLAESGYGRIEGSQFIALPMTT</sequence>
<dbReference type="Proteomes" id="UP000321353">
    <property type="component" value="Chromosome"/>
</dbReference>
<dbReference type="Pfam" id="PF09250">
    <property type="entry name" value="Prim-Pol"/>
    <property type="match status" value="1"/>
</dbReference>
<proteinExistence type="predicted"/>
<dbReference type="KEGG" id="smam:Mal15_28570"/>
<dbReference type="EMBL" id="CP036264">
    <property type="protein sequence ID" value="QEF98801.1"/>
    <property type="molecule type" value="Genomic_DNA"/>
</dbReference>
<dbReference type="AlphaFoldDB" id="A0A5B9MBX1"/>
<evidence type="ECO:0000313" key="2">
    <source>
        <dbReference type="EMBL" id="QEF98801.1"/>
    </source>
</evidence>
<feature type="domain" description="DNA primase/polymerase bifunctional N-terminal" evidence="1">
    <location>
        <begin position="7"/>
        <end position="194"/>
    </location>
</feature>